<dbReference type="Pfam" id="PF01243">
    <property type="entry name" value="PNPOx_N"/>
    <property type="match status" value="1"/>
</dbReference>
<evidence type="ECO:0000259" key="3">
    <source>
        <dbReference type="Pfam" id="PF01243"/>
    </source>
</evidence>
<dbReference type="InterPro" id="IPR052019">
    <property type="entry name" value="F420H2_bilvrd_red/Heme_oxyg"/>
</dbReference>
<dbReference type="InterPro" id="IPR011576">
    <property type="entry name" value="Pyridox_Oxase_N"/>
</dbReference>
<keyword evidence="1" id="KW-0560">Oxidoreductase</keyword>
<evidence type="ECO:0000256" key="2">
    <source>
        <dbReference type="SAM" id="MobiDB-lite"/>
    </source>
</evidence>
<dbReference type="SUPFAM" id="SSF50475">
    <property type="entry name" value="FMN-binding split barrel"/>
    <property type="match status" value="1"/>
</dbReference>
<name>A0AAU3GWJ7_9ACTN</name>
<dbReference type="GO" id="GO:0005829">
    <property type="term" value="C:cytosol"/>
    <property type="evidence" value="ECO:0007669"/>
    <property type="project" value="TreeGrafter"/>
</dbReference>
<evidence type="ECO:0000313" key="4">
    <source>
        <dbReference type="EMBL" id="WTY96917.1"/>
    </source>
</evidence>
<evidence type="ECO:0000256" key="1">
    <source>
        <dbReference type="ARBA" id="ARBA00023002"/>
    </source>
</evidence>
<reference evidence="4" key="1">
    <citation type="submission" date="2022-10" db="EMBL/GenBank/DDBJ databases">
        <title>The complete genomes of actinobacterial strains from the NBC collection.</title>
        <authorList>
            <person name="Joergensen T.S."/>
            <person name="Alvarez Arevalo M."/>
            <person name="Sterndorff E.B."/>
            <person name="Faurdal D."/>
            <person name="Vuksanovic O."/>
            <person name="Mourched A.-S."/>
            <person name="Charusanti P."/>
            <person name="Shaw S."/>
            <person name="Blin K."/>
            <person name="Weber T."/>
        </authorList>
    </citation>
    <scope>NUCLEOTIDE SEQUENCE</scope>
    <source>
        <strain evidence="4">NBC_01401</strain>
    </source>
</reference>
<proteinExistence type="predicted"/>
<dbReference type="AlphaFoldDB" id="A0AAU3GWJ7"/>
<accession>A0AAU3GWJ7</accession>
<feature type="domain" description="Pyridoxamine 5'-phosphate oxidase N-terminal" evidence="3">
    <location>
        <begin position="8"/>
        <end position="129"/>
    </location>
</feature>
<protein>
    <submittedName>
        <fullName evidence="4">TIGR03618 family F420-dependent PPOX class oxidoreductase</fullName>
    </submittedName>
</protein>
<sequence>MPDVRNPDPEYLAFWRERHVCTLTTLRPDGTPHVVPVGVTYDPETRTARVITGRNTRKAAHVLAAGPEGARVAVCQMEGRRWATLEGRAVVRTEPGEVQDAERRYAERYGRTPRPNPERAVIEIAVDRALGNAGSGKGSGKPAERAE</sequence>
<dbReference type="InterPro" id="IPR019920">
    <property type="entry name" value="F420-binding_dom_put"/>
</dbReference>
<dbReference type="NCBIfam" id="TIGR03618">
    <property type="entry name" value="Rv1155_F420"/>
    <property type="match status" value="1"/>
</dbReference>
<dbReference type="EMBL" id="CP109535">
    <property type="protein sequence ID" value="WTY96917.1"/>
    <property type="molecule type" value="Genomic_DNA"/>
</dbReference>
<gene>
    <name evidence="4" type="ORF">OG626_19420</name>
</gene>
<dbReference type="PANTHER" id="PTHR35176:SF1">
    <property type="entry name" value="F420H(2)-DEPENDENT BILIVERDIN REDUCTASE"/>
    <property type="match status" value="1"/>
</dbReference>
<dbReference type="Gene3D" id="2.30.110.10">
    <property type="entry name" value="Electron Transport, Fmn-binding Protein, Chain A"/>
    <property type="match status" value="1"/>
</dbReference>
<dbReference type="GO" id="GO:0070967">
    <property type="term" value="F:coenzyme F420 binding"/>
    <property type="evidence" value="ECO:0007669"/>
    <property type="project" value="TreeGrafter"/>
</dbReference>
<dbReference type="InterPro" id="IPR012349">
    <property type="entry name" value="Split_barrel_FMN-bd"/>
</dbReference>
<organism evidence="4">
    <name type="scientific">Streptomyces sp. NBC_01401</name>
    <dbReference type="NCBI Taxonomy" id="2903854"/>
    <lineage>
        <taxon>Bacteria</taxon>
        <taxon>Bacillati</taxon>
        <taxon>Actinomycetota</taxon>
        <taxon>Actinomycetes</taxon>
        <taxon>Kitasatosporales</taxon>
        <taxon>Streptomycetaceae</taxon>
        <taxon>Streptomyces</taxon>
    </lineage>
</organism>
<dbReference type="PANTHER" id="PTHR35176">
    <property type="entry name" value="HEME OXYGENASE HI_0854-RELATED"/>
    <property type="match status" value="1"/>
</dbReference>
<feature type="region of interest" description="Disordered" evidence="2">
    <location>
        <begin position="128"/>
        <end position="147"/>
    </location>
</feature>
<dbReference type="GO" id="GO:0016627">
    <property type="term" value="F:oxidoreductase activity, acting on the CH-CH group of donors"/>
    <property type="evidence" value="ECO:0007669"/>
    <property type="project" value="TreeGrafter"/>
</dbReference>